<evidence type="ECO:0000313" key="6">
    <source>
        <dbReference type="Proteomes" id="UP001602245"/>
    </source>
</evidence>
<evidence type="ECO:0000313" key="5">
    <source>
        <dbReference type="EMBL" id="MFF5289851.1"/>
    </source>
</evidence>
<dbReference type="InterPro" id="IPR016160">
    <property type="entry name" value="Ald_DH_CS_CYS"/>
</dbReference>
<comment type="similarity">
    <text evidence="3">Belongs to the aldehyde dehydrogenase family.</text>
</comment>
<dbReference type="InterPro" id="IPR016162">
    <property type="entry name" value="Ald_DH_N"/>
</dbReference>
<protein>
    <submittedName>
        <fullName evidence="5">Aldehyde dehydrogenase family protein</fullName>
    </submittedName>
</protein>
<dbReference type="InterPro" id="IPR029510">
    <property type="entry name" value="Ald_DH_CS_GLU"/>
</dbReference>
<dbReference type="PROSITE" id="PS00070">
    <property type="entry name" value="ALDEHYDE_DEHYDR_CYS"/>
    <property type="match status" value="1"/>
</dbReference>
<comment type="caution">
    <text evidence="5">The sequence shown here is derived from an EMBL/GenBank/DDBJ whole genome shotgun (WGS) entry which is preliminary data.</text>
</comment>
<accession>A0ABW6WAA3</accession>
<name>A0ABW6WAA3_9ACTN</name>
<dbReference type="Gene3D" id="3.40.605.10">
    <property type="entry name" value="Aldehyde Dehydrogenase, Chain A, domain 1"/>
    <property type="match status" value="1"/>
</dbReference>
<dbReference type="InterPro" id="IPR016163">
    <property type="entry name" value="Ald_DH_C"/>
</dbReference>
<dbReference type="InterPro" id="IPR015590">
    <property type="entry name" value="Aldehyde_DH_dom"/>
</dbReference>
<evidence type="ECO:0000259" key="4">
    <source>
        <dbReference type="Pfam" id="PF00171"/>
    </source>
</evidence>
<evidence type="ECO:0000256" key="2">
    <source>
        <dbReference type="PROSITE-ProRule" id="PRU10007"/>
    </source>
</evidence>
<feature type="active site" evidence="2">
    <location>
        <position position="243"/>
    </location>
</feature>
<dbReference type="Pfam" id="PF00171">
    <property type="entry name" value="Aldedh"/>
    <property type="match status" value="1"/>
</dbReference>
<dbReference type="InterPro" id="IPR016161">
    <property type="entry name" value="Ald_DH/histidinol_DH"/>
</dbReference>
<keyword evidence="1 3" id="KW-0560">Oxidoreductase</keyword>
<keyword evidence="6" id="KW-1185">Reference proteome</keyword>
<sequence length="464" mass="48474">MADLLNHVDGRDVPGFSSSSLVSPVTGLVHGRAPLSSAADVDLACRAAARAFPAWSRTTPLRRQEALLALASLVSEQAASLVDAEVGDTGKPVSLFTADELPAVVDPLRFFAGAARTMPGVPAGEYTDGFTSMLRREPIGVCAQIVPWNYPLMMAVWKIAPALAAGNTVVLKPAETTPSSAVLLARIAASVLPPGVLNVICGDRDTGRALVEHPVPRLVAVTGSPRAGEEIARSAGLKRLHLELGGNAPAIVYADADLSSTAADLAAAGFYNAGQDCTAPSRVLVARGIHDAFVASLVKAAASVEFGPLNNAAQLARVRGLLDRLPPHAWIAGGGSAPDGPGWFHEATVVAGVRPDDEIVREEIFGPVMTVQPFDSEDEALHLANDTPYGLAASVWTDDHERAMRAARDLGTGIVWINTHATTVSEMPHGGTGRSGYGSDLSMAGLLEYTRPKHVMTRLAGVRP</sequence>
<dbReference type="PANTHER" id="PTHR11699">
    <property type="entry name" value="ALDEHYDE DEHYDROGENASE-RELATED"/>
    <property type="match status" value="1"/>
</dbReference>
<dbReference type="EMBL" id="JBIAZU010000002">
    <property type="protein sequence ID" value="MFF5289851.1"/>
    <property type="molecule type" value="Genomic_DNA"/>
</dbReference>
<dbReference type="PROSITE" id="PS00687">
    <property type="entry name" value="ALDEHYDE_DEHYDR_GLU"/>
    <property type="match status" value="1"/>
</dbReference>
<dbReference type="SUPFAM" id="SSF53720">
    <property type="entry name" value="ALDH-like"/>
    <property type="match status" value="1"/>
</dbReference>
<gene>
    <name evidence="5" type="ORF">ACFY35_10445</name>
</gene>
<dbReference type="Proteomes" id="UP001602245">
    <property type="component" value="Unassembled WGS sequence"/>
</dbReference>
<dbReference type="RefSeq" id="WP_020511611.1">
    <property type="nucleotide sequence ID" value="NZ_JBIAZU010000002.1"/>
</dbReference>
<reference evidence="5 6" key="1">
    <citation type="submission" date="2024-10" db="EMBL/GenBank/DDBJ databases">
        <title>The Natural Products Discovery Center: Release of the First 8490 Sequenced Strains for Exploring Actinobacteria Biosynthetic Diversity.</title>
        <authorList>
            <person name="Kalkreuter E."/>
            <person name="Kautsar S.A."/>
            <person name="Yang D."/>
            <person name="Bader C.D."/>
            <person name="Teijaro C.N."/>
            <person name="Fluegel L."/>
            <person name="Davis C.M."/>
            <person name="Simpson J.R."/>
            <person name="Lauterbach L."/>
            <person name="Steele A.D."/>
            <person name="Gui C."/>
            <person name="Meng S."/>
            <person name="Li G."/>
            <person name="Viehrig K."/>
            <person name="Ye F."/>
            <person name="Su P."/>
            <person name="Kiefer A.F."/>
            <person name="Nichols A."/>
            <person name="Cepeda A.J."/>
            <person name="Yan W."/>
            <person name="Fan B."/>
            <person name="Jiang Y."/>
            <person name="Adhikari A."/>
            <person name="Zheng C.-J."/>
            <person name="Schuster L."/>
            <person name="Cowan T.M."/>
            <person name="Smanski M.J."/>
            <person name="Chevrette M.G."/>
            <person name="De Carvalho L.P.S."/>
            <person name="Shen B."/>
        </authorList>
    </citation>
    <scope>NUCLEOTIDE SEQUENCE [LARGE SCALE GENOMIC DNA]</scope>
    <source>
        <strain evidence="5 6">NPDC000087</strain>
    </source>
</reference>
<evidence type="ECO:0000256" key="1">
    <source>
        <dbReference type="ARBA" id="ARBA00023002"/>
    </source>
</evidence>
<evidence type="ECO:0000256" key="3">
    <source>
        <dbReference type="RuleBase" id="RU003345"/>
    </source>
</evidence>
<dbReference type="Gene3D" id="3.40.309.10">
    <property type="entry name" value="Aldehyde Dehydrogenase, Chain A, domain 2"/>
    <property type="match status" value="1"/>
</dbReference>
<feature type="domain" description="Aldehyde dehydrogenase" evidence="4">
    <location>
        <begin position="20"/>
        <end position="455"/>
    </location>
</feature>
<organism evidence="5 6">
    <name type="scientific">Paractinoplanes globisporus</name>
    <dbReference type="NCBI Taxonomy" id="113565"/>
    <lineage>
        <taxon>Bacteria</taxon>
        <taxon>Bacillati</taxon>
        <taxon>Actinomycetota</taxon>
        <taxon>Actinomycetes</taxon>
        <taxon>Micromonosporales</taxon>
        <taxon>Micromonosporaceae</taxon>
        <taxon>Paractinoplanes</taxon>
    </lineage>
</organism>
<proteinExistence type="inferred from homology"/>